<accession>A0ABW3LG89</accession>
<organism evidence="2 3">
    <name type="scientific">Virgibacillus byunsanensis</name>
    <dbReference type="NCBI Taxonomy" id="570945"/>
    <lineage>
        <taxon>Bacteria</taxon>
        <taxon>Bacillati</taxon>
        <taxon>Bacillota</taxon>
        <taxon>Bacilli</taxon>
        <taxon>Bacillales</taxon>
        <taxon>Bacillaceae</taxon>
        <taxon>Virgibacillus</taxon>
    </lineage>
</organism>
<dbReference type="RefSeq" id="WP_390359407.1">
    <property type="nucleotide sequence ID" value="NZ_JBHTKJ010000007.1"/>
</dbReference>
<keyword evidence="1" id="KW-0472">Membrane</keyword>
<feature type="transmembrane region" description="Helical" evidence="1">
    <location>
        <begin position="28"/>
        <end position="46"/>
    </location>
</feature>
<keyword evidence="3" id="KW-1185">Reference proteome</keyword>
<feature type="transmembrane region" description="Helical" evidence="1">
    <location>
        <begin position="142"/>
        <end position="159"/>
    </location>
</feature>
<gene>
    <name evidence="2" type="ORF">ACFQ3N_03015</name>
</gene>
<evidence type="ECO:0000313" key="3">
    <source>
        <dbReference type="Proteomes" id="UP001597040"/>
    </source>
</evidence>
<dbReference type="EMBL" id="JBHTKJ010000007">
    <property type="protein sequence ID" value="MFD1037396.1"/>
    <property type="molecule type" value="Genomic_DNA"/>
</dbReference>
<keyword evidence="1" id="KW-1133">Transmembrane helix</keyword>
<keyword evidence="1" id="KW-0812">Transmembrane</keyword>
<sequence>MNKWFYFNFLLLIVAAWKISTNYAFPQLHIHILFGMVALILILFNWTRHAVFSTIRSSTTRSKKIKYANLSKRILPFHRWIGTTALLLIVIHATLVINQFGFDWKNMKIVSGLLTGSVLVGVGVVISGWMRRIKPSWRKRITHLRLGLMMFFLILLHIIL</sequence>
<proteinExistence type="predicted"/>
<evidence type="ECO:0000256" key="1">
    <source>
        <dbReference type="SAM" id="Phobius"/>
    </source>
</evidence>
<reference evidence="3" key="1">
    <citation type="journal article" date="2019" name="Int. J. Syst. Evol. Microbiol.">
        <title>The Global Catalogue of Microorganisms (GCM) 10K type strain sequencing project: providing services to taxonomists for standard genome sequencing and annotation.</title>
        <authorList>
            <consortium name="The Broad Institute Genomics Platform"/>
            <consortium name="The Broad Institute Genome Sequencing Center for Infectious Disease"/>
            <person name="Wu L."/>
            <person name="Ma J."/>
        </authorList>
    </citation>
    <scope>NUCLEOTIDE SEQUENCE [LARGE SCALE GENOMIC DNA]</scope>
    <source>
        <strain evidence="3">CCUG 56754</strain>
    </source>
</reference>
<dbReference type="Proteomes" id="UP001597040">
    <property type="component" value="Unassembled WGS sequence"/>
</dbReference>
<protein>
    <recommendedName>
        <fullName evidence="4">Ferric oxidoreductase domain-containing protein</fullName>
    </recommendedName>
</protein>
<feature type="transmembrane region" description="Helical" evidence="1">
    <location>
        <begin position="109"/>
        <end position="130"/>
    </location>
</feature>
<name>A0ABW3LG89_9BACI</name>
<evidence type="ECO:0000313" key="2">
    <source>
        <dbReference type="EMBL" id="MFD1037396.1"/>
    </source>
</evidence>
<comment type="caution">
    <text evidence="2">The sequence shown here is derived from an EMBL/GenBank/DDBJ whole genome shotgun (WGS) entry which is preliminary data.</text>
</comment>
<evidence type="ECO:0008006" key="4">
    <source>
        <dbReference type="Google" id="ProtNLM"/>
    </source>
</evidence>
<feature type="transmembrane region" description="Helical" evidence="1">
    <location>
        <begin position="80"/>
        <end position="97"/>
    </location>
</feature>